<proteinExistence type="predicted"/>
<reference evidence="1 2" key="1">
    <citation type="submission" date="2018-11" db="EMBL/GenBank/DDBJ databases">
        <authorList>
            <consortium name="Pathogen Informatics"/>
        </authorList>
    </citation>
    <scope>NUCLEOTIDE SEQUENCE [LARGE SCALE GENOMIC DNA]</scope>
</reference>
<gene>
    <name evidence="1" type="ORF">SVUK_LOCUS309</name>
</gene>
<dbReference type="OrthoDB" id="5869471at2759"/>
<protein>
    <submittedName>
        <fullName evidence="1">Uncharacterized protein</fullName>
    </submittedName>
</protein>
<organism evidence="1 2">
    <name type="scientific">Strongylus vulgaris</name>
    <name type="common">Blood worm</name>
    <dbReference type="NCBI Taxonomy" id="40348"/>
    <lineage>
        <taxon>Eukaryota</taxon>
        <taxon>Metazoa</taxon>
        <taxon>Ecdysozoa</taxon>
        <taxon>Nematoda</taxon>
        <taxon>Chromadorea</taxon>
        <taxon>Rhabditida</taxon>
        <taxon>Rhabditina</taxon>
        <taxon>Rhabditomorpha</taxon>
        <taxon>Strongyloidea</taxon>
        <taxon>Strongylidae</taxon>
        <taxon>Strongylus</taxon>
    </lineage>
</organism>
<accession>A0A3P7HWF2</accession>
<dbReference type="AlphaFoldDB" id="A0A3P7HWF2"/>
<evidence type="ECO:0000313" key="2">
    <source>
        <dbReference type="Proteomes" id="UP000270094"/>
    </source>
</evidence>
<dbReference type="EMBL" id="UYYB01000488">
    <property type="protein sequence ID" value="VDM65311.1"/>
    <property type="molecule type" value="Genomic_DNA"/>
</dbReference>
<sequence length="104" mass="12122">MKGKITSTDPPFKGTSFFCEKQRCNQNANKLYLYDKPIALYSFDNPNDSIPIKAWGTVIREYYPHPSQDDTRNTKLHFTCAREGLDVRLSTTIDTMHHFILHLR</sequence>
<evidence type="ECO:0000313" key="1">
    <source>
        <dbReference type="EMBL" id="VDM65311.1"/>
    </source>
</evidence>
<keyword evidence="2" id="KW-1185">Reference proteome</keyword>
<dbReference type="Proteomes" id="UP000270094">
    <property type="component" value="Unassembled WGS sequence"/>
</dbReference>
<name>A0A3P7HWF2_STRVU</name>